<dbReference type="KEGG" id="pacr:FXN63_09840"/>
<dbReference type="Proteomes" id="UP000325161">
    <property type="component" value="Chromosome"/>
</dbReference>
<gene>
    <name evidence="2" type="ORF">FXN63_09840</name>
</gene>
<organism evidence="2 3">
    <name type="scientific">Pigmentiphaga aceris</name>
    <dbReference type="NCBI Taxonomy" id="1940612"/>
    <lineage>
        <taxon>Bacteria</taxon>
        <taxon>Pseudomonadati</taxon>
        <taxon>Pseudomonadota</taxon>
        <taxon>Betaproteobacteria</taxon>
        <taxon>Burkholderiales</taxon>
        <taxon>Alcaligenaceae</taxon>
        <taxon>Pigmentiphaga</taxon>
    </lineage>
</organism>
<feature type="compositionally biased region" description="Basic and acidic residues" evidence="1">
    <location>
        <begin position="58"/>
        <end position="68"/>
    </location>
</feature>
<dbReference type="AlphaFoldDB" id="A0A5C0AUL3"/>
<feature type="region of interest" description="Disordered" evidence="1">
    <location>
        <begin position="1"/>
        <end position="68"/>
    </location>
</feature>
<keyword evidence="3" id="KW-1185">Reference proteome</keyword>
<evidence type="ECO:0000313" key="3">
    <source>
        <dbReference type="Proteomes" id="UP000325161"/>
    </source>
</evidence>
<dbReference type="EMBL" id="CP043046">
    <property type="protein sequence ID" value="QEI06102.1"/>
    <property type="molecule type" value="Genomic_DNA"/>
</dbReference>
<evidence type="ECO:0000256" key="1">
    <source>
        <dbReference type="SAM" id="MobiDB-lite"/>
    </source>
</evidence>
<name>A0A5C0AUL3_9BURK</name>
<reference evidence="2 3" key="1">
    <citation type="submission" date="2019-08" db="EMBL/GenBank/DDBJ databases">
        <title>Amphibian skin-associated Pigmentiphaga: genome sequence and occurrence across geography and hosts.</title>
        <authorList>
            <person name="Bletz M.C."/>
            <person name="Bunk B."/>
            <person name="Sproeer C."/>
            <person name="Biwer P."/>
            <person name="Reiter S."/>
            <person name="Rabemananjara F.C.E."/>
            <person name="Schulz S."/>
            <person name="Overmann J."/>
            <person name="Vences M."/>
        </authorList>
    </citation>
    <scope>NUCLEOTIDE SEQUENCE [LARGE SCALE GENOMIC DNA]</scope>
    <source>
        <strain evidence="2 3">Mada1488</strain>
    </source>
</reference>
<protein>
    <submittedName>
        <fullName evidence="2">Uncharacterized protein</fullName>
    </submittedName>
</protein>
<proteinExistence type="predicted"/>
<sequence length="68" mass="7124">MPSHHDTNPTTPPLSDPEASPADSTIDEVHVQTESTGSEDPGSEIDQPADTSKLPGHRPGDAARNKPV</sequence>
<accession>A0A5C0AUL3</accession>
<dbReference type="RefSeq" id="WP_148814485.1">
    <property type="nucleotide sequence ID" value="NZ_CP043046.1"/>
</dbReference>
<evidence type="ECO:0000313" key="2">
    <source>
        <dbReference type="EMBL" id="QEI06102.1"/>
    </source>
</evidence>